<keyword evidence="2" id="KW-1185">Reference proteome</keyword>
<reference evidence="1" key="1">
    <citation type="submission" date="2024-09" db="EMBL/GenBank/DDBJ databases">
        <title>Black Yeasts Isolated from many extreme environments.</title>
        <authorList>
            <person name="Coleine C."/>
            <person name="Stajich J.E."/>
            <person name="Selbmann L."/>
        </authorList>
    </citation>
    <scope>NUCLEOTIDE SEQUENCE</scope>
    <source>
        <strain evidence="1">CCFEE 5737</strain>
    </source>
</reference>
<evidence type="ECO:0000313" key="2">
    <source>
        <dbReference type="Proteomes" id="UP001186974"/>
    </source>
</evidence>
<name>A0ACC3DBW0_9PEZI</name>
<evidence type="ECO:0000313" key="1">
    <source>
        <dbReference type="EMBL" id="KAK3064977.1"/>
    </source>
</evidence>
<organism evidence="1 2">
    <name type="scientific">Coniosporium uncinatum</name>
    <dbReference type="NCBI Taxonomy" id="93489"/>
    <lineage>
        <taxon>Eukaryota</taxon>
        <taxon>Fungi</taxon>
        <taxon>Dikarya</taxon>
        <taxon>Ascomycota</taxon>
        <taxon>Pezizomycotina</taxon>
        <taxon>Dothideomycetes</taxon>
        <taxon>Dothideomycetes incertae sedis</taxon>
        <taxon>Coniosporium</taxon>
    </lineage>
</organism>
<accession>A0ACC3DBW0</accession>
<sequence length="216" mass="25300">MKGRTKLQRPEFIFQMRMPKNPPRRKPSEMSGGELVGNTRKVTASRRGHSEIETKKVRQRLADAQNGPPFRFLDLPAELRNMVYEEVLVEKEPIAVSSNRIPKLPALTRVSRQIRQQSRKIFHLRNNFRHTLDSKSSLTAYRKIVRKADLDADGFRNQISCELQGEWHHDFIGFLKCLRHFFLYGGKWPVARSSEKTCLHDLPFLQVQDYRQMQQG</sequence>
<proteinExistence type="predicted"/>
<protein>
    <submittedName>
        <fullName evidence="1">Uncharacterized protein</fullName>
    </submittedName>
</protein>
<dbReference type="Proteomes" id="UP001186974">
    <property type="component" value="Unassembled WGS sequence"/>
</dbReference>
<gene>
    <name evidence="1" type="ORF">LTS18_000214</name>
</gene>
<dbReference type="EMBL" id="JAWDJW010006384">
    <property type="protein sequence ID" value="KAK3064977.1"/>
    <property type="molecule type" value="Genomic_DNA"/>
</dbReference>
<comment type="caution">
    <text evidence="1">The sequence shown here is derived from an EMBL/GenBank/DDBJ whole genome shotgun (WGS) entry which is preliminary data.</text>
</comment>